<evidence type="ECO:0000256" key="1">
    <source>
        <dbReference type="ARBA" id="ARBA00022679"/>
    </source>
</evidence>
<evidence type="ECO:0000313" key="4">
    <source>
        <dbReference type="EMBL" id="CEG13903.1"/>
    </source>
</evidence>
<feature type="domain" description="Glycosyltransferase subfamily 4-like N-terminal" evidence="3">
    <location>
        <begin position="22"/>
        <end position="208"/>
    </location>
</feature>
<dbReference type="EC" id="2.4.1.-" evidence="4"/>
<keyword evidence="1 4" id="KW-0808">Transferase</keyword>
<dbReference type="Pfam" id="PF13439">
    <property type="entry name" value="Glyco_transf_4"/>
    <property type="match status" value="1"/>
</dbReference>
<dbReference type="AlphaFoldDB" id="A0A098ED12"/>
<protein>
    <submittedName>
        <fullName evidence="4">Glycosyltransferase</fullName>
        <ecNumber evidence="4">2.4.1.-</ecNumber>
    </submittedName>
</protein>
<name>A0A098ED12_9ZZZZ</name>
<accession>A0A098ED12</accession>
<dbReference type="GO" id="GO:0016757">
    <property type="term" value="F:glycosyltransferase activity"/>
    <property type="evidence" value="ECO:0007669"/>
    <property type="project" value="UniProtKB-KW"/>
</dbReference>
<evidence type="ECO:0000259" key="2">
    <source>
        <dbReference type="Pfam" id="PF00534"/>
    </source>
</evidence>
<keyword evidence="4" id="KW-0328">Glycosyltransferase</keyword>
<dbReference type="GO" id="GO:0009103">
    <property type="term" value="P:lipopolysaccharide biosynthetic process"/>
    <property type="evidence" value="ECO:0007669"/>
    <property type="project" value="TreeGrafter"/>
</dbReference>
<evidence type="ECO:0000259" key="3">
    <source>
        <dbReference type="Pfam" id="PF13439"/>
    </source>
</evidence>
<dbReference type="Pfam" id="PF00534">
    <property type="entry name" value="Glycos_transf_1"/>
    <property type="match status" value="1"/>
</dbReference>
<dbReference type="PANTHER" id="PTHR46401:SF2">
    <property type="entry name" value="GLYCOSYLTRANSFERASE WBBK-RELATED"/>
    <property type="match status" value="1"/>
</dbReference>
<sequence length="398" mass="45609">MMKPKILIVTDTFPPEKVGSYRIYDISRQMSKDGFEVTVVAPFPTFPFGTFKRTWKFLKISDVDNVKLINLWAWQPSENPPIISRMLCYLTFPINVAFLIFIHHNFDVILISSGTAPTIFFPCLITKHIFRKKIMVDIRDLFSDAAIDVGFLKKGGIIERCVRIYEKVIYSNAHKIICVTKKIKHDIVTKYMVDEDKITIIPQPVNTNIFHYLSVPKKQQIVYTGTIGYAQDLENIILAMKEIVNYNVIFLIVGAGDLETKLKKMVKDDGLERYIFFTGQIERNKIPLIISESLIGIAPLKKRKGLDYAIPAKTYTYMACGLPIIAYGSLELKNLINESGSGIFIDNNDPHSIAKEIIYLLNNPKKMEEMKIKGTEYIKNYKLENITKCFESSIHNIL</sequence>
<organism evidence="4">
    <name type="scientific">groundwater metagenome</name>
    <dbReference type="NCBI Taxonomy" id="717931"/>
    <lineage>
        <taxon>unclassified sequences</taxon>
        <taxon>metagenomes</taxon>
        <taxon>ecological metagenomes</taxon>
    </lineage>
</organism>
<dbReference type="CDD" id="cd03794">
    <property type="entry name" value="GT4_WbuB-like"/>
    <property type="match status" value="1"/>
</dbReference>
<gene>
    <name evidence="4" type="ORF">MSIBF_A660001</name>
</gene>
<dbReference type="Gene3D" id="3.40.50.2000">
    <property type="entry name" value="Glycogen Phosphorylase B"/>
    <property type="match status" value="2"/>
</dbReference>
<dbReference type="InterPro" id="IPR001296">
    <property type="entry name" value="Glyco_trans_1"/>
</dbReference>
<dbReference type="EMBL" id="CCXY01000431">
    <property type="protein sequence ID" value="CEG13903.1"/>
    <property type="molecule type" value="Genomic_DNA"/>
</dbReference>
<reference evidence="4" key="1">
    <citation type="submission" date="2014-09" db="EMBL/GenBank/DDBJ databases">
        <authorList>
            <person name="Probst J Alexander"/>
        </authorList>
    </citation>
    <scope>NUCLEOTIDE SEQUENCE</scope>
</reference>
<dbReference type="SUPFAM" id="SSF53756">
    <property type="entry name" value="UDP-Glycosyltransferase/glycogen phosphorylase"/>
    <property type="match status" value="1"/>
</dbReference>
<proteinExistence type="predicted"/>
<dbReference type="PANTHER" id="PTHR46401">
    <property type="entry name" value="GLYCOSYLTRANSFERASE WBBK-RELATED"/>
    <property type="match status" value="1"/>
</dbReference>
<dbReference type="InterPro" id="IPR028098">
    <property type="entry name" value="Glyco_trans_4-like_N"/>
</dbReference>
<feature type="domain" description="Glycosyl transferase family 1" evidence="2">
    <location>
        <begin position="211"/>
        <end position="375"/>
    </location>
</feature>